<dbReference type="Proteomes" id="UP000807306">
    <property type="component" value="Unassembled WGS sequence"/>
</dbReference>
<sequence>NMTGNNKVAVYKSIASVVIHEVFAVNKDVASKRTGSKWERYTQAGKLHQTSEGVCNKDNISAEMNLQFLEFYIPPEGPSAGTSSHAKNLWETIVAEFPYFSQLHRLLSSRPNIMPIVITTGAGPNSMRL</sequence>
<accession>A0A9P6E2V4</accession>
<comment type="caution">
    <text evidence="1">The sequence shown here is derived from an EMBL/GenBank/DDBJ whole genome shotgun (WGS) entry which is preliminary data.</text>
</comment>
<proteinExistence type="predicted"/>
<reference evidence="1" key="1">
    <citation type="submission" date="2020-11" db="EMBL/GenBank/DDBJ databases">
        <authorList>
            <consortium name="DOE Joint Genome Institute"/>
            <person name="Ahrendt S."/>
            <person name="Riley R."/>
            <person name="Andreopoulos W."/>
            <person name="Labutti K."/>
            <person name="Pangilinan J."/>
            <person name="Ruiz-Duenas F.J."/>
            <person name="Barrasa J.M."/>
            <person name="Sanchez-Garcia M."/>
            <person name="Camarero S."/>
            <person name="Miyauchi S."/>
            <person name="Serrano A."/>
            <person name="Linde D."/>
            <person name="Babiker R."/>
            <person name="Drula E."/>
            <person name="Ayuso-Fernandez I."/>
            <person name="Pacheco R."/>
            <person name="Padilla G."/>
            <person name="Ferreira P."/>
            <person name="Barriuso J."/>
            <person name="Kellner H."/>
            <person name="Castanera R."/>
            <person name="Alfaro M."/>
            <person name="Ramirez L."/>
            <person name="Pisabarro A.G."/>
            <person name="Kuo A."/>
            <person name="Tritt A."/>
            <person name="Lipzen A."/>
            <person name="He G."/>
            <person name="Yan M."/>
            <person name="Ng V."/>
            <person name="Cullen D."/>
            <person name="Martin F."/>
            <person name="Rosso M.-N."/>
            <person name="Henrissat B."/>
            <person name="Hibbett D."/>
            <person name="Martinez A.T."/>
            <person name="Grigoriev I.V."/>
        </authorList>
    </citation>
    <scope>NUCLEOTIDE SEQUENCE</scope>
    <source>
        <strain evidence="1">CBS 506.95</strain>
    </source>
</reference>
<dbReference type="EMBL" id="MU158040">
    <property type="protein sequence ID" value="KAF9521502.1"/>
    <property type="molecule type" value="Genomic_DNA"/>
</dbReference>
<evidence type="ECO:0000313" key="2">
    <source>
        <dbReference type="Proteomes" id="UP000807306"/>
    </source>
</evidence>
<feature type="non-terminal residue" evidence="1">
    <location>
        <position position="1"/>
    </location>
</feature>
<keyword evidence="2" id="KW-1185">Reference proteome</keyword>
<organism evidence="1 2">
    <name type="scientific">Crepidotus variabilis</name>
    <dbReference type="NCBI Taxonomy" id="179855"/>
    <lineage>
        <taxon>Eukaryota</taxon>
        <taxon>Fungi</taxon>
        <taxon>Dikarya</taxon>
        <taxon>Basidiomycota</taxon>
        <taxon>Agaricomycotina</taxon>
        <taxon>Agaricomycetes</taxon>
        <taxon>Agaricomycetidae</taxon>
        <taxon>Agaricales</taxon>
        <taxon>Agaricineae</taxon>
        <taxon>Crepidotaceae</taxon>
        <taxon>Crepidotus</taxon>
    </lineage>
</organism>
<evidence type="ECO:0000313" key="1">
    <source>
        <dbReference type="EMBL" id="KAF9521502.1"/>
    </source>
</evidence>
<dbReference type="AlphaFoldDB" id="A0A9P6E2V4"/>
<gene>
    <name evidence="1" type="ORF">CPB83DRAFT_778620</name>
</gene>
<protein>
    <submittedName>
        <fullName evidence="1">Uncharacterized protein</fullName>
    </submittedName>
</protein>
<dbReference type="OrthoDB" id="3211402at2759"/>
<name>A0A9P6E2V4_9AGAR</name>